<reference evidence="10" key="2">
    <citation type="submission" date="2020-04" db="EMBL/GenBank/DDBJ databases">
        <authorList>
            <person name="Yang Y."/>
        </authorList>
    </citation>
    <scope>NUCLEOTIDE SEQUENCE</scope>
    <source>
        <tissue evidence="10">Antennae</tissue>
    </source>
</reference>
<evidence type="ECO:0000256" key="5">
    <source>
        <dbReference type="ARBA" id="ARBA00022989"/>
    </source>
</evidence>
<dbReference type="GO" id="GO:0005549">
    <property type="term" value="F:odorant binding"/>
    <property type="evidence" value="ECO:0007669"/>
    <property type="project" value="InterPro"/>
</dbReference>
<keyword evidence="7 9" id="KW-0675">Receptor</keyword>
<evidence type="ECO:0000256" key="1">
    <source>
        <dbReference type="ARBA" id="ARBA00004141"/>
    </source>
</evidence>
<proteinExistence type="evidence at transcript level"/>
<evidence type="ECO:0000313" key="10">
    <source>
        <dbReference type="EMBL" id="QLI62067.1"/>
    </source>
</evidence>
<feature type="transmembrane region" description="Helical" evidence="9">
    <location>
        <begin position="39"/>
        <end position="58"/>
    </location>
</feature>
<evidence type="ECO:0000256" key="3">
    <source>
        <dbReference type="ARBA" id="ARBA00022692"/>
    </source>
</evidence>
<dbReference type="PANTHER" id="PTHR21137:SF44">
    <property type="entry name" value="ODORANT RECEPTOR 13A-RELATED"/>
    <property type="match status" value="1"/>
</dbReference>
<feature type="transmembrane region" description="Helical" evidence="9">
    <location>
        <begin position="78"/>
        <end position="96"/>
    </location>
</feature>
<dbReference type="GO" id="GO:0007165">
    <property type="term" value="P:signal transduction"/>
    <property type="evidence" value="ECO:0007669"/>
    <property type="project" value="UniProtKB-KW"/>
</dbReference>
<keyword evidence="2 9" id="KW-0716">Sensory transduction</keyword>
<evidence type="ECO:0000256" key="6">
    <source>
        <dbReference type="ARBA" id="ARBA00023136"/>
    </source>
</evidence>
<evidence type="ECO:0000256" key="8">
    <source>
        <dbReference type="ARBA" id="ARBA00023224"/>
    </source>
</evidence>
<keyword evidence="8 9" id="KW-0807">Transducer</keyword>
<evidence type="ECO:0000256" key="9">
    <source>
        <dbReference type="RuleBase" id="RU351113"/>
    </source>
</evidence>
<reference evidence="10" key="1">
    <citation type="journal article" date="2019" name="Sci. Rep.">
        <title>Antennal transcriptome analyses and olfactory protein identification in an important wood-boring moth pest, Streltzoviella insularis (Lepidoptera: Cossidae).</title>
        <authorList>
            <person name="Yang Y"/>
            <person name="Li W"/>
            <person name="Tao J Zong.S."/>
        </authorList>
    </citation>
    <scope>NUCLEOTIDE SEQUENCE</scope>
    <source>
        <tissue evidence="10">Antennae</tissue>
    </source>
</reference>
<keyword evidence="4 9" id="KW-0552">Olfaction</keyword>
<evidence type="ECO:0000256" key="2">
    <source>
        <dbReference type="ARBA" id="ARBA00022606"/>
    </source>
</evidence>
<sequence>MKVFQYDIEEYDVTYAVPKSVLRLVGLRFMRKDSAFADMCWKVFYWFEFTNLFIVTWLELINMAQVAQGGSFADAVEIFRMMPCVGYLLLAMVKSYRIVLYRPVYENLLSELRGMWPTSAISEEEHGIMDKALKQLKHSIKSYYWCNNALLVVFLSAPFVEIIKRAMGRNVPLILPFFYWFPFDPFQRILYEIILVFQTWHGLISIWFMVGSDLLFCIFLSHITIQFDLLSVRIRKLVYVPVDNQLIDDYPLASYSHEYIQNKKGMAENYNDTEWETLHIGQLSEIITRHRTLIRLSEDVEDIFSFPLLVNFFNSSIIICFCGFCCVVVEKLTEMIYKSFLTTALLQTWVLCWYGQRLLDSSTGVSEALYESGWYKLSKSIRSTILIMIHRGQKEVHVTTYGFSVISLASYTTIIKSAWSYFTLLLNIYKN</sequence>
<keyword evidence="6 9" id="KW-0472">Membrane</keyword>
<dbReference type="GO" id="GO:0004984">
    <property type="term" value="F:olfactory receptor activity"/>
    <property type="evidence" value="ECO:0007669"/>
    <property type="project" value="InterPro"/>
</dbReference>
<comment type="similarity">
    <text evidence="9">Belongs to the insect chemoreceptor superfamily. Heteromeric odorant receptor channel (TC 1.A.69) family.</text>
</comment>
<dbReference type="PANTHER" id="PTHR21137">
    <property type="entry name" value="ODORANT RECEPTOR"/>
    <property type="match status" value="1"/>
</dbReference>
<accession>A0A7D5YVF9</accession>
<feature type="transmembrane region" description="Helical" evidence="9">
    <location>
        <begin position="408"/>
        <end position="429"/>
    </location>
</feature>
<protein>
    <recommendedName>
        <fullName evidence="9">Odorant receptor</fullName>
    </recommendedName>
</protein>
<organism evidence="10">
    <name type="scientific">Streltzoviella insularis</name>
    <dbReference type="NCBI Taxonomy" id="1206366"/>
    <lineage>
        <taxon>Eukaryota</taxon>
        <taxon>Metazoa</taxon>
        <taxon>Ecdysozoa</taxon>
        <taxon>Arthropoda</taxon>
        <taxon>Hexapoda</taxon>
        <taxon>Insecta</taxon>
        <taxon>Pterygota</taxon>
        <taxon>Neoptera</taxon>
        <taxon>Endopterygota</taxon>
        <taxon>Lepidoptera</taxon>
        <taxon>Glossata</taxon>
        <taxon>Ditrysia</taxon>
        <taxon>Cossoidea</taxon>
        <taxon>Cossidae</taxon>
        <taxon>Cossinae</taxon>
        <taxon>Streltzoviella</taxon>
    </lineage>
</organism>
<feature type="transmembrane region" description="Helical" evidence="9">
    <location>
        <begin position="142"/>
        <end position="160"/>
    </location>
</feature>
<feature type="transmembrane region" description="Helical" evidence="9">
    <location>
        <begin position="204"/>
        <end position="225"/>
    </location>
</feature>
<dbReference type="Pfam" id="PF02949">
    <property type="entry name" value="7tm_6"/>
    <property type="match status" value="1"/>
</dbReference>
<dbReference type="GO" id="GO:0005886">
    <property type="term" value="C:plasma membrane"/>
    <property type="evidence" value="ECO:0007669"/>
    <property type="project" value="UniProtKB-SubCell"/>
</dbReference>
<evidence type="ECO:0000256" key="4">
    <source>
        <dbReference type="ARBA" id="ARBA00022725"/>
    </source>
</evidence>
<evidence type="ECO:0000256" key="7">
    <source>
        <dbReference type="ARBA" id="ARBA00023170"/>
    </source>
</evidence>
<comment type="subcellular location">
    <subcellularLocation>
        <location evidence="9">Cell membrane</location>
        <topology evidence="9">Multi-pass membrane protein</topology>
    </subcellularLocation>
    <subcellularLocation>
        <location evidence="1">Membrane</location>
        <topology evidence="1">Multi-pass membrane protein</topology>
    </subcellularLocation>
</comment>
<dbReference type="EMBL" id="MT386783">
    <property type="protein sequence ID" value="QLI62067.1"/>
    <property type="molecule type" value="mRNA"/>
</dbReference>
<name>A0A7D5YVF9_9NEOP</name>
<feature type="transmembrane region" description="Helical" evidence="9">
    <location>
        <begin position="303"/>
        <end position="329"/>
    </location>
</feature>
<comment type="caution">
    <text evidence="9">Lacks conserved residue(s) required for the propagation of feature annotation.</text>
</comment>
<dbReference type="AlphaFoldDB" id="A0A7D5YVF9"/>
<keyword evidence="5 9" id="KW-1133">Transmembrane helix</keyword>
<dbReference type="InterPro" id="IPR004117">
    <property type="entry name" value="7tm6_olfct_rcpt"/>
</dbReference>
<keyword evidence="3 9" id="KW-0812">Transmembrane</keyword>